<sequence>MASQIATKYGHLVFFTPPYHPTLEPIELMWGMVKGDIARSPAKNATEMIDKIIAGLSTRNDNWLRLFRHTQEQEHKYLIATVEREL</sequence>
<dbReference type="Gene3D" id="3.30.420.10">
    <property type="entry name" value="Ribonuclease H-like superfamily/Ribonuclease H"/>
    <property type="match status" value="1"/>
</dbReference>
<keyword evidence="2" id="KW-1185">Reference proteome</keyword>
<evidence type="ECO:0008006" key="3">
    <source>
        <dbReference type="Google" id="ProtNLM"/>
    </source>
</evidence>
<evidence type="ECO:0000313" key="1">
    <source>
        <dbReference type="EMBL" id="KAJ0396134.1"/>
    </source>
</evidence>
<dbReference type="AlphaFoldDB" id="A0AAD5LWT9"/>
<dbReference type="InterPro" id="IPR036397">
    <property type="entry name" value="RNaseH_sf"/>
</dbReference>
<dbReference type="Proteomes" id="UP001209570">
    <property type="component" value="Unassembled WGS sequence"/>
</dbReference>
<name>A0AAD5LWT9_PYTIN</name>
<protein>
    <recommendedName>
        <fullName evidence="3">Tc1-like transposase DDE domain-containing protein</fullName>
    </recommendedName>
</protein>
<proteinExistence type="predicted"/>
<gene>
    <name evidence="1" type="ORF">P43SY_002927</name>
</gene>
<reference evidence="1" key="1">
    <citation type="submission" date="2021-12" db="EMBL/GenBank/DDBJ databases">
        <title>Prjna785345.</title>
        <authorList>
            <person name="Rujirawat T."/>
            <person name="Krajaejun T."/>
        </authorList>
    </citation>
    <scope>NUCLEOTIDE SEQUENCE</scope>
    <source>
        <strain evidence="1">Pi057C3</strain>
    </source>
</reference>
<accession>A0AAD5LWT9</accession>
<comment type="caution">
    <text evidence="1">The sequence shown here is derived from an EMBL/GenBank/DDBJ whole genome shotgun (WGS) entry which is preliminary data.</text>
</comment>
<evidence type="ECO:0000313" key="2">
    <source>
        <dbReference type="Proteomes" id="UP001209570"/>
    </source>
</evidence>
<organism evidence="1 2">
    <name type="scientific">Pythium insidiosum</name>
    <name type="common">Pythiosis disease agent</name>
    <dbReference type="NCBI Taxonomy" id="114742"/>
    <lineage>
        <taxon>Eukaryota</taxon>
        <taxon>Sar</taxon>
        <taxon>Stramenopiles</taxon>
        <taxon>Oomycota</taxon>
        <taxon>Peronosporomycetes</taxon>
        <taxon>Pythiales</taxon>
        <taxon>Pythiaceae</taxon>
        <taxon>Pythium</taxon>
    </lineage>
</organism>
<dbReference type="EMBL" id="JAKCXM010000309">
    <property type="protein sequence ID" value="KAJ0396134.1"/>
    <property type="molecule type" value="Genomic_DNA"/>
</dbReference>
<dbReference type="GO" id="GO:0003676">
    <property type="term" value="F:nucleic acid binding"/>
    <property type="evidence" value="ECO:0007669"/>
    <property type="project" value="InterPro"/>
</dbReference>